<evidence type="ECO:0000313" key="4">
    <source>
        <dbReference type="EMBL" id="EZF48303.1"/>
    </source>
</evidence>
<dbReference type="HOGENOM" id="CLU_049343_0_2_1"/>
<proteinExistence type="inferred from homology"/>
<dbReference type="Pfam" id="PF00701">
    <property type="entry name" value="DHDPS"/>
    <property type="match status" value="1"/>
</dbReference>
<accession>A0A022VRC9</accession>
<dbReference type="GO" id="GO:0008840">
    <property type="term" value="F:4-hydroxy-tetrahydrodipicolinate synthase activity"/>
    <property type="evidence" value="ECO:0007669"/>
    <property type="project" value="TreeGrafter"/>
</dbReference>
<feature type="active site" description="Schiff-base intermediate with substrate" evidence="2">
    <location>
        <position position="178"/>
    </location>
</feature>
<dbReference type="SMART" id="SM01130">
    <property type="entry name" value="DHDPS"/>
    <property type="match status" value="1"/>
</dbReference>
<dbReference type="InterPro" id="IPR013785">
    <property type="entry name" value="Aldolase_TIM"/>
</dbReference>
<evidence type="ECO:0000256" key="3">
    <source>
        <dbReference type="PIRSR" id="PIRSR001365-2"/>
    </source>
</evidence>
<feature type="binding site" evidence="3">
    <location>
        <position position="242"/>
    </location>
    <ligand>
        <name>pyruvate</name>
        <dbReference type="ChEBI" id="CHEBI:15361"/>
    </ligand>
</feature>
<gene>
    <name evidence="4" type="ORF">H103_07958</name>
</gene>
<name>A0A022VRC9_TRIRU</name>
<dbReference type="Proteomes" id="UP000023758">
    <property type="component" value="Unassembled WGS sequence"/>
</dbReference>
<comment type="similarity">
    <text evidence="1">Belongs to the DapA family.</text>
</comment>
<dbReference type="PANTHER" id="PTHR12128:SF24">
    <property type="entry name" value="DIHYDRODIPICOLINATE SYNTHETASE FAMILY PROTEIN (AFU_ORTHOLOGUE AFUA_3G11920)"/>
    <property type="match status" value="1"/>
</dbReference>
<dbReference type="EMBL" id="KK207929">
    <property type="protein sequence ID" value="EZF48303.1"/>
    <property type="molecule type" value="Genomic_DNA"/>
</dbReference>
<dbReference type="Gene3D" id="3.20.20.70">
    <property type="entry name" value="Aldolase class I"/>
    <property type="match status" value="1"/>
</dbReference>
<dbReference type="PIRSF" id="PIRSF001365">
    <property type="entry name" value="DHDPS"/>
    <property type="match status" value="1"/>
</dbReference>
<sequence>MAERKRTPLQPGVYVPTMTFFDPATEELDIPTIRAHAIRLAKAGIAGLITMGSNGEAVHLSRVERALVTQQTRSALDEAGFKHIPVISGATDQGVRGTIEICQEAADAGAEYILLISPSYYRAAMGDQNALFEYFTKVADGSPLPIILYNFPGVVAGIDMDSDFIIRLSQHPNIIGTKFTCGNTGKLCRVATAMNAVTPASSLKMSSVERSPERAVPPPYFAFGGYADFALQTLVSGGSGIIAGGANVLPHLCVEVFNLWKQGKLVEAMEVQKILSDGDWIMSKYTIPGTKFAIQVCYGYGGYPRAPMPRLTEAQEKEITDKIKPAMAIEMRLSDVA</sequence>
<dbReference type="CDD" id="cd00408">
    <property type="entry name" value="DHDPS-like"/>
    <property type="match status" value="1"/>
</dbReference>
<evidence type="ECO:0000256" key="2">
    <source>
        <dbReference type="PIRSR" id="PIRSR001365-1"/>
    </source>
</evidence>
<reference evidence="4" key="1">
    <citation type="submission" date="2014-02" db="EMBL/GenBank/DDBJ databases">
        <title>The Genome Sequence of Trichophyton rubrum (morphotype fischeri) CBS 288.86.</title>
        <authorList>
            <consortium name="The Broad Institute Genomics Platform"/>
            <person name="Cuomo C.A."/>
            <person name="White T.C."/>
            <person name="Graser Y."/>
            <person name="Martinez-Rossi N."/>
            <person name="Heitman J."/>
            <person name="Young S.K."/>
            <person name="Zeng Q."/>
            <person name="Gargeya S."/>
            <person name="Abouelleil A."/>
            <person name="Alvarado L."/>
            <person name="Chapman S.B."/>
            <person name="Gainer-Dewar J."/>
            <person name="Goldberg J."/>
            <person name="Griggs A."/>
            <person name="Gujja S."/>
            <person name="Hansen M."/>
            <person name="Howarth C."/>
            <person name="Imamovic A."/>
            <person name="Larimer J."/>
            <person name="Martinez D."/>
            <person name="Murphy C."/>
            <person name="Pearson M.D."/>
            <person name="Persinoti G."/>
            <person name="Poon T."/>
            <person name="Priest M."/>
            <person name="Roberts A.D."/>
            <person name="Saif S."/>
            <person name="Shea T.D."/>
            <person name="Sykes S.N."/>
            <person name="Wortman J."/>
            <person name="Nusbaum C."/>
            <person name="Birren B."/>
        </authorList>
    </citation>
    <scope>NUCLEOTIDE SEQUENCE [LARGE SCALE GENOMIC DNA]</scope>
    <source>
        <strain evidence="4">CBS 288.86</strain>
    </source>
</reference>
<protein>
    <recommendedName>
        <fullName evidence="5">Dihydrodipicolinate synthase</fullName>
    </recommendedName>
</protein>
<dbReference type="AlphaFoldDB" id="A0A022VRC9"/>
<evidence type="ECO:0008006" key="5">
    <source>
        <dbReference type="Google" id="ProtNLM"/>
    </source>
</evidence>
<dbReference type="SUPFAM" id="SSF51569">
    <property type="entry name" value="Aldolase"/>
    <property type="match status" value="1"/>
</dbReference>
<dbReference type="OrthoDB" id="191315at2759"/>
<dbReference type="InterPro" id="IPR002220">
    <property type="entry name" value="DapA-like"/>
</dbReference>
<keyword evidence="1" id="KW-0456">Lyase</keyword>
<organism evidence="4">
    <name type="scientific">Trichophyton rubrum CBS 288.86</name>
    <dbReference type="NCBI Taxonomy" id="1215330"/>
    <lineage>
        <taxon>Eukaryota</taxon>
        <taxon>Fungi</taxon>
        <taxon>Dikarya</taxon>
        <taxon>Ascomycota</taxon>
        <taxon>Pezizomycotina</taxon>
        <taxon>Eurotiomycetes</taxon>
        <taxon>Eurotiomycetidae</taxon>
        <taxon>Onygenales</taxon>
        <taxon>Arthrodermataceae</taxon>
        <taxon>Trichophyton</taxon>
    </lineage>
</organism>
<dbReference type="PRINTS" id="PR00146">
    <property type="entry name" value="DHPICSNTHASE"/>
</dbReference>
<evidence type="ECO:0000256" key="1">
    <source>
        <dbReference type="PIRNR" id="PIRNR001365"/>
    </source>
</evidence>
<feature type="active site" description="Proton donor/acceptor" evidence="2">
    <location>
        <position position="149"/>
    </location>
</feature>
<dbReference type="PANTHER" id="PTHR12128">
    <property type="entry name" value="DIHYDRODIPICOLINATE SYNTHASE"/>
    <property type="match status" value="1"/>
</dbReference>